<protein>
    <recommendedName>
        <fullName evidence="4">alanine--glyoxylate transaminase</fullName>
        <ecNumber evidence="4">2.6.1.44</ecNumber>
    </recommendedName>
</protein>
<comment type="subunit">
    <text evidence="3">Homotetramer.</text>
</comment>
<accession>A0ABX2BUH7</accession>
<reference evidence="10 11" key="1">
    <citation type="submission" date="2019-11" db="EMBL/GenBank/DDBJ databases">
        <title>Metabolism of dissolved organic matter in forest soils.</title>
        <authorList>
            <person name="Cyle K.T."/>
            <person name="Wilhelm R.C."/>
            <person name="Martinez C.E."/>
        </authorList>
    </citation>
    <scope>NUCLEOTIDE SEQUENCE [LARGE SCALE GENOMIC DNA]</scope>
    <source>
        <strain evidence="10 11">1N</strain>
    </source>
</reference>
<dbReference type="InterPro" id="IPR005814">
    <property type="entry name" value="Aminotrans_3"/>
</dbReference>
<dbReference type="Proteomes" id="UP000652198">
    <property type="component" value="Unassembled WGS sequence"/>
</dbReference>
<evidence type="ECO:0000256" key="3">
    <source>
        <dbReference type="ARBA" id="ARBA00011881"/>
    </source>
</evidence>
<keyword evidence="6" id="KW-0808">Transferase</keyword>
<dbReference type="PANTHER" id="PTHR45688">
    <property type="match status" value="1"/>
</dbReference>
<dbReference type="PANTHER" id="PTHR45688:SF3">
    <property type="entry name" value="ALANINE--GLYOXYLATE AMINOTRANSFERASE 2, MITOCHONDRIAL"/>
    <property type="match status" value="1"/>
</dbReference>
<comment type="similarity">
    <text evidence="2 9">Belongs to the class-III pyridoxal-phosphate-dependent aminotransferase family.</text>
</comment>
<dbReference type="InterPro" id="IPR015422">
    <property type="entry name" value="PyrdxlP-dep_Trfase_small"/>
</dbReference>
<organism evidence="10 11">
    <name type="scientific">Paraburkholderia solitsugae</name>
    <dbReference type="NCBI Taxonomy" id="2675748"/>
    <lineage>
        <taxon>Bacteria</taxon>
        <taxon>Pseudomonadati</taxon>
        <taxon>Pseudomonadota</taxon>
        <taxon>Betaproteobacteria</taxon>
        <taxon>Burkholderiales</taxon>
        <taxon>Burkholderiaceae</taxon>
        <taxon>Paraburkholderia</taxon>
    </lineage>
</organism>
<evidence type="ECO:0000256" key="7">
    <source>
        <dbReference type="ARBA" id="ARBA00022898"/>
    </source>
</evidence>
<dbReference type="InterPro" id="IPR049704">
    <property type="entry name" value="Aminotrans_3_PPA_site"/>
</dbReference>
<evidence type="ECO:0000256" key="8">
    <source>
        <dbReference type="ARBA" id="ARBA00022946"/>
    </source>
</evidence>
<dbReference type="Gene3D" id="3.40.640.10">
    <property type="entry name" value="Type I PLP-dependent aspartate aminotransferase-like (Major domain)"/>
    <property type="match status" value="1"/>
</dbReference>
<evidence type="ECO:0000256" key="6">
    <source>
        <dbReference type="ARBA" id="ARBA00022679"/>
    </source>
</evidence>
<dbReference type="Gene3D" id="3.90.1150.10">
    <property type="entry name" value="Aspartate Aminotransferase, domain 1"/>
    <property type="match status" value="1"/>
</dbReference>
<dbReference type="PROSITE" id="PS00600">
    <property type="entry name" value="AA_TRANSFER_CLASS_3"/>
    <property type="match status" value="1"/>
</dbReference>
<dbReference type="InterPro" id="IPR015424">
    <property type="entry name" value="PyrdxlP-dep_Trfase"/>
</dbReference>
<evidence type="ECO:0000256" key="2">
    <source>
        <dbReference type="ARBA" id="ARBA00008954"/>
    </source>
</evidence>
<dbReference type="GO" id="GO:0008483">
    <property type="term" value="F:transaminase activity"/>
    <property type="evidence" value="ECO:0007669"/>
    <property type="project" value="UniProtKB-KW"/>
</dbReference>
<dbReference type="InterPro" id="IPR015421">
    <property type="entry name" value="PyrdxlP-dep_Trfase_major"/>
</dbReference>
<keyword evidence="8" id="KW-0809">Transit peptide</keyword>
<dbReference type="SUPFAM" id="SSF53383">
    <property type="entry name" value="PLP-dependent transferases"/>
    <property type="match status" value="1"/>
</dbReference>
<comment type="caution">
    <text evidence="10">The sequence shown here is derived from an EMBL/GenBank/DDBJ whole genome shotgun (WGS) entry which is preliminary data.</text>
</comment>
<comment type="cofactor">
    <cofactor evidence="1">
        <name>pyridoxal 5'-phosphate</name>
        <dbReference type="ChEBI" id="CHEBI:597326"/>
    </cofactor>
</comment>
<gene>
    <name evidence="10" type="ORF">GNZ12_19590</name>
</gene>
<proteinExistence type="inferred from homology"/>
<name>A0ABX2BUH7_9BURK</name>
<sequence length="433" mass="47521">MNGGKDAFATEVGGLQTLAQSSDKITLVKARGSLVWDDKGREYIDCTAQAWSNNLGANDPRVVEAAIAQLRDMTHIRPNFESLPRRKLVAKLQEISPGNLNHVGFALHGSLAGEMAMKLAFKNRPGAQNLIVLQDGYHGRSLATLGASWPHPNNPFLPIQPRFTRVPHPYPYRSRLGMDPEVEVQLCLGLLEDTITKGVDGPVAAVMMEPIQGNGGHIEFPRSYYKGVREICDRLGVLLILDEVQTGFGRMGTMWAAEYYDVVPDIIVFGKGIGGGFPLAGVLADDRLTWFDEGEEALTFGNFPVSLAAGLATIEAIQMDNLCQKARAAGEYATERLLEMQKRRKLIGDVRCPGLMVSIELVTDREKKTPAQKESQEVYRRGVELGVLFGESRYAGLGNLIKVKPPLDIERPLLSRALDVLDEVLGAIEEDSK</sequence>
<evidence type="ECO:0000256" key="9">
    <source>
        <dbReference type="RuleBase" id="RU003560"/>
    </source>
</evidence>
<dbReference type="EMBL" id="WOEY01000078">
    <property type="protein sequence ID" value="NPT43470.1"/>
    <property type="molecule type" value="Genomic_DNA"/>
</dbReference>
<dbReference type="CDD" id="cd00610">
    <property type="entry name" value="OAT_like"/>
    <property type="match status" value="1"/>
</dbReference>
<dbReference type="RefSeq" id="WP_172312711.1">
    <property type="nucleotide sequence ID" value="NZ_WOEY01000078.1"/>
</dbReference>
<keyword evidence="11" id="KW-1185">Reference proteome</keyword>
<evidence type="ECO:0000313" key="10">
    <source>
        <dbReference type="EMBL" id="NPT43470.1"/>
    </source>
</evidence>
<dbReference type="Pfam" id="PF00202">
    <property type="entry name" value="Aminotran_3"/>
    <property type="match status" value="1"/>
</dbReference>
<dbReference type="PIRSF" id="PIRSF000521">
    <property type="entry name" value="Transaminase_4ab_Lys_Orn"/>
    <property type="match status" value="1"/>
</dbReference>
<keyword evidence="5 10" id="KW-0032">Aminotransferase</keyword>
<evidence type="ECO:0000313" key="11">
    <source>
        <dbReference type="Proteomes" id="UP000652198"/>
    </source>
</evidence>
<evidence type="ECO:0000256" key="1">
    <source>
        <dbReference type="ARBA" id="ARBA00001933"/>
    </source>
</evidence>
<evidence type="ECO:0000256" key="5">
    <source>
        <dbReference type="ARBA" id="ARBA00022576"/>
    </source>
</evidence>
<keyword evidence="7 9" id="KW-0663">Pyridoxal phosphate</keyword>
<dbReference type="EC" id="2.6.1.44" evidence="4"/>
<evidence type="ECO:0000256" key="4">
    <source>
        <dbReference type="ARBA" id="ARBA00013049"/>
    </source>
</evidence>